<dbReference type="AlphaFoldDB" id="A0A1G7NUI6"/>
<gene>
    <name evidence="1" type="ORF">SAMN05421791_1018</name>
</gene>
<sequence>MDLTSWKETSNKIQSLIDIFNIKELNKGLVITFYLSAAKRYLEDHDIENGSEYAERVLNELILMKEKDFVLKGDDYFNLVDDWMDQNIIVGKKANRSDKMIVQSVLNIFSNDEIFEQIRKNSNLKDLHEKLKKKYE</sequence>
<dbReference type="STRING" id="120956.SAMN05421791_1018"/>
<keyword evidence="2" id="KW-1185">Reference proteome</keyword>
<protein>
    <submittedName>
        <fullName evidence="1">Uncharacterized protein</fullName>
    </submittedName>
</protein>
<accession>A0A1G7NUI6</accession>
<evidence type="ECO:0000313" key="1">
    <source>
        <dbReference type="EMBL" id="SDF77706.1"/>
    </source>
</evidence>
<name>A0A1G7NUI6_9LACT</name>
<reference evidence="1 2" key="1">
    <citation type="submission" date="2016-10" db="EMBL/GenBank/DDBJ databases">
        <authorList>
            <person name="de Groot N.N."/>
        </authorList>
    </citation>
    <scope>NUCLEOTIDE SEQUENCE [LARGE SCALE GENOMIC DNA]</scope>
    <source>
        <strain evidence="1 2">ATCC BAA-466</strain>
    </source>
</reference>
<organism evidence="1 2">
    <name type="scientific">Facklamia miroungae</name>
    <dbReference type="NCBI Taxonomy" id="120956"/>
    <lineage>
        <taxon>Bacteria</taxon>
        <taxon>Bacillati</taxon>
        <taxon>Bacillota</taxon>
        <taxon>Bacilli</taxon>
        <taxon>Lactobacillales</taxon>
        <taxon>Aerococcaceae</taxon>
        <taxon>Facklamia</taxon>
    </lineage>
</organism>
<evidence type="ECO:0000313" key="2">
    <source>
        <dbReference type="Proteomes" id="UP000199708"/>
    </source>
</evidence>
<dbReference type="EMBL" id="FNCK01000001">
    <property type="protein sequence ID" value="SDF77706.1"/>
    <property type="molecule type" value="Genomic_DNA"/>
</dbReference>
<proteinExistence type="predicted"/>
<dbReference type="Proteomes" id="UP000199708">
    <property type="component" value="Unassembled WGS sequence"/>
</dbReference>